<name>A0ABW8SDV7_9CLOT</name>
<feature type="transmembrane region" description="Helical" evidence="1">
    <location>
        <begin position="45"/>
        <end position="65"/>
    </location>
</feature>
<proteinExistence type="predicted"/>
<gene>
    <name evidence="2" type="ORF">ACJDU8_00805</name>
</gene>
<sequence length="93" mass="11004">MEDKREELEKLINSCFNNIKIEEDYNEKLIRKLHKKQNSNEKIKNWVPSLSLISAGLFIIIFNISSLQSQVTMFQIHFITELLLLKLNMLLIL</sequence>
<dbReference type="EMBL" id="JBJHZX010000001">
    <property type="protein sequence ID" value="MFL0194135.1"/>
    <property type="molecule type" value="Genomic_DNA"/>
</dbReference>
<comment type="caution">
    <text evidence="2">The sequence shown here is derived from an EMBL/GenBank/DDBJ whole genome shotgun (WGS) entry which is preliminary data.</text>
</comment>
<accession>A0ABW8SDV7</accession>
<dbReference type="RefSeq" id="WP_406790254.1">
    <property type="nucleotide sequence ID" value="NZ_JBJHZX010000001.1"/>
</dbReference>
<reference evidence="2 3" key="1">
    <citation type="submission" date="2024-11" db="EMBL/GenBank/DDBJ databases">
        <authorList>
            <person name="Heng Y.C."/>
            <person name="Lim A.C.H."/>
            <person name="Lee J.K.Y."/>
            <person name="Kittelmann S."/>
        </authorList>
    </citation>
    <scope>NUCLEOTIDE SEQUENCE [LARGE SCALE GENOMIC DNA]</scope>
    <source>
        <strain evidence="2 3">WILCCON 0269</strain>
    </source>
</reference>
<keyword evidence="1" id="KW-0472">Membrane</keyword>
<keyword evidence="1" id="KW-0812">Transmembrane</keyword>
<evidence type="ECO:0000313" key="2">
    <source>
        <dbReference type="EMBL" id="MFL0194135.1"/>
    </source>
</evidence>
<evidence type="ECO:0000256" key="1">
    <source>
        <dbReference type="SAM" id="Phobius"/>
    </source>
</evidence>
<keyword evidence="1" id="KW-1133">Transmembrane helix</keyword>
<organism evidence="2 3">
    <name type="scientific">Candidatus Clostridium eludens</name>
    <dbReference type="NCBI Taxonomy" id="3381663"/>
    <lineage>
        <taxon>Bacteria</taxon>
        <taxon>Bacillati</taxon>
        <taxon>Bacillota</taxon>
        <taxon>Clostridia</taxon>
        <taxon>Eubacteriales</taxon>
        <taxon>Clostridiaceae</taxon>
        <taxon>Clostridium</taxon>
    </lineage>
</organism>
<evidence type="ECO:0000313" key="3">
    <source>
        <dbReference type="Proteomes" id="UP001623660"/>
    </source>
</evidence>
<keyword evidence="3" id="KW-1185">Reference proteome</keyword>
<protein>
    <submittedName>
        <fullName evidence="2">Uncharacterized protein</fullName>
    </submittedName>
</protein>
<dbReference type="Proteomes" id="UP001623660">
    <property type="component" value="Unassembled WGS sequence"/>
</dbReference>